<dbReference type="OrthoDB" id="270970at2759"/>
<evidence type="ECO:0000256" key="1">
    <source>
        <dbReference type="SAM" id="MobiDB-lite"/>
    </source>
</evidence>
<evidence type="ECO:0000259" key="3">
    <source>
        <dbReference type="PROSITE" id="PS50003"/>
    </source>
</evidence>
<accession>L0B2Z1</accession>
<evidence type="ECO:0000313" key="5">
    <source>
        <dbReference type="Proteomes" id="UP000031512"/>
    </source>
</evidence>
<organism evidence="4 5">
    <name type="scientific">Theileria equi strain WA</name>
    <dbReference type="NCBI Taxonomy" id="1537102"/>
    <lineage>
        <taxon>Eukaryota</taxon>
        <taxon>Sar</taxon>
        <taxon>Alveolata</taxon>
        <taxon>Apicomplexa</taxon>
        <taxon>Aconoidasida</taxon>
        <taxon>Piroplasmida</taxon>
        <taxon>Theileriidae</taxon>
        <taxon>Theileria</taxon>
    </lineage>
</organism>
<name>L0B2Z1_THEEQ</name>
<feature type="region of interest" description="Disordered" evidence="1">
    <location>
        <begin position="1468"/>
        <end position="1491"/>
    </location>
</feature>
<dbReference type="GeneID" id="15806329"/>
<dbReference type="VEuPathDB" id="PiroplasmaDB:BEWA_008810"/>
<dbReference type="eggNOG" id="ENOG502QX4C">
    <property type="taxonomic scope" value="Eukaryota"/>
</dbReference>
<feature type="transmembrane region" description="Helical" evidence="2">
    <location>
        <begin position="1221"/>
        <end position="1248"/>
    </location>
</feature>
<dbReference type="PROSITE" id="PS50003">
    <property type="entry name" value="PH_DOMAIN"/>
    <property type="match status" value="1"/>
</dbReference>
<keyword evidence="2" id="KW-0472">Membrane</keyword>
<proteinExistence type="predicted"/>
<sequence length="1681" mass="194899">MESYHRLERSKAVDLPCECNFIMQQWLYRRAIHTKRYRKRYTILYNDKLYTFAKTPALDKCDPQELSNVLKTATNVWDLTGSTVSAEPDVIGGLYRWKIVFRKSKKVVTSTEKFMKFISNKQNLSTGYEDSIHDVFEKFTQNNTEPGTNPAESQDHVWFAATNHKVATDWVIALIQTSRYGSLYNVVYKNPFKRKYLQFTPPWFLEPFDFFPSTGSDVHFRERGASFTYMKISISRLFNLPISENVQVYCVVEFGSSFYSLPLYKYEYETIFTFVPSINEDSTPVNITETGRYYNTDHGSLVPLRNFLQLDEKAESSEEDMLMAVGAGYSYKKHINVRSYKSGTNTGMQPGTSVITRLLNLNANNTTEKNQVVEKKSIMYNKDACIYIPILKNTSQEIIWIHFFHSSDNYIGSASIKDLDIGIKEPATVKTCMIKVVHALNPLNYKRIEPTDYSLESTVLSVSNPKDILNNNGFVELSVIIPRKLGDFFYPVTLSFGSHGEYVSKATKASVTAGVQMLMSNIRRIKPLYKHISSLWHYIKSVLEFKHMERSFFWLAYLIFSFGVFPNRLLLWTTLPIIRYLISNHPSFKIKISEWLLRYPILIFLLPRYLIYPYLVLPKSACVVCCKKHSFLRENAQSINPDAVYKTLMVSRYFHTSDIKSQYFGRDSAKYVTSCATKIAGKEQKDDIQETADNPYTEEFTVTDVSGVLNVPVDNVLLPLHGSQPEHTIEPNSNLADKSLHIRDYSEKKISVYTMSIPLVTSKHVLNDSVLYPKFSGTQVDCCSHRGIVLSYLAAMFFTEMGESVFSSINGGQYEILDGFHQVFYNPPPYRTSMSTYKNVIFTIKYFLYMIFLTCFGGISDINILHLMHKNKLFKKLSIESTSNKFVNFNEICSGIKGKKLKVYENERRFMFGNFSSANLRFYERSHFSTEDGKDTELDDLSKYNAHLVINSKTDKNGWVYAKNWNAAWVPDSTAFTFVRRRQWILTLKYTDISKRRPSLCMYTSGNMGKSSFKYAGGLGDIQRRSQTEKEPLLDKTLSSTITTTNQYQQDTGRSFLFFNKNLKKPEKQNNSVKKLFSRFKAFKERKKDQGQYEVSPLKDPPKAVKTKSRFFDRFKISLKPSNLSSLETSQLDTLEYNSSSQNTTPSITPTGCPSARNLYTPALPSEEQLSRREISQLDSDIQSYTSEISAIDDVHSVTSETPYSSEDTNTLFTFKLMEAFFALLIVLLICVILDMAKISLEIIWMIIKLILGMKTTHGDACDEIKLDHEMSDAARREYEMFKKPYICTIVPKDGRNWFKLRKRRRCFMLPERLRMDIEPYISIPLNTFMDDTRDSDDIESHRYNPTLDSDFMTEESGVEGIRKKRTVYGVDDFEDSDSSMDSQPIAADFFNDDIWDDKSGLKRISSVDLYEDDLFFTFSREKGNDDSVERMESPHLREDLEDIKLQKEKRGTIYRYIRSVYRGRTKKTRDETGGSNPLSDYDQDSDDDASSQNKLSVIGMLRKFKDKITYANCKINLYMTRYEKFVNMFSWMNSNVTMIISVFISVLALLNCFLRIETLLLFFILLQFEAGYKSGTWERNILYTTKRHLDRAFEDLEIFRPLWDLSNHQINALLQRIKEFSSIELSVSTIRESKDAWQLAYTISNRLAGKTFYRDWRRQRWIDNLFRRSPCDSYTQHTSQ</sequence>
<evidence type="ECO:0000313" key="4">
    <source>
        <dbReference type="EMBL" id="AFZ81469.1"/>
    </source>
</evidence>
<dbReference type="RefSeq" id="XP_004831135.1">
    <property type="nucleotide sequence ID" value="XM_004831078.1"/>
</dbReference>
<dbReference type="SUPFAM" id="SSF50729">
    <property type="entry name" value="PH domain-like"/>
    <property type="match status" value="1"/>
</dbReference>
<feature type="domain" description="PH" evidence="3">
    <location>
        <begin position="20"/>
        <end position="179"/>
    </location>
</feature>
<keyword evidence="5" id="KW-1185">Reference proteome</keyword>
<keyword evidence="2" id="KW-0812">Transmembrane</keyword>
<dbReference type="KEGG" id="beq:BEWA_008810"/>
<dbReference type="Proteomes" id="UP000031512">
    <property type="component" value="Chromosome 3"/>
</dbReference>
<dbReference type="InterPro" id="IPR001849">
    <property type="entry name" value="PH_domain"/>
</dbReference>
<feature type="transmembrane region" description="Helical" evidence="2">
    <location>
        <begin position="552"/>
        <end position="575"/>
    </location>
</feature>
<keyword evidence="2" id="KW-1133">Transmembrane helix</keyword>
<protein>
    <recommendedName>
        <fullName evidence="3">PH domain-containing protein</fullName>
    </recommendedName>
</protein>
<feature type="transmembrane region" description="Helical" evidence="2">
    <location>
        <begin position="1539"/>
        <end position="1567"/>
    </location>
</feature>
<feature type="transmembrane region" description="Helical" evidence="2">
    <location>
        <begin position="846"/>
        <end position="868"/>
    </location>
</feature>
<gene>
    <name evidence="4" type="ORF">BEWA_008810</name>
</gene>
<dbReference type="EMBL" id="CP001670">
    <property type="protein sequence ID" value="AFZ81469.1"/>
    <property type="molecule type" value="Genomic_DNA"/>
</dbReference>
<dbReference type="SMART" id="SM00233">
    <property type="entry name" value="PH"/>
    <property type="match status" value="1"/>
</dbReference>
<dbReference type="STRING" id="1537102.L0B2Z1"/>
<reference evidence="4 5" key="1">
    <citation type="journal article" date="2012" name="BMC Genomics">
        <title>Comparative genomic analysis and phylogenetic position of Theileria equi.</title>
        <authorList>
            <person name="Kappmeyer L.S."/>
            <person name="Thiagarajan M."/>
            <person name="Herndon D.R."/>
            <person name="Ramsay J.D."/>
            <person name="Caler E."/>
            <person name="Djikeng A."/>
            <person name="Gillespie J.J."/>
            <person name="Lau A.O."/>
            <person name="Roalson E.H."/>
            <person name="Silva J.C."/>
            <person name="Silva M.G."/>
            <person name="Suarez C.E."/>
            <person name="Ueti M.W."/>
            <person name="Nene V.M."/>
            <person name="Mealey R.H."/>
            <person name="Knowles D.P."/>
            <person name="Brayton K.A."/>
        </authorList>
    </citation>
    <scope>NUCLEOTIDE SEQUENCE [LARGE SCALE GENOMIC DNA]</scope>
    <source>
        <strain evidence="4 5">WA</strain>
    </source>
</reference>
<evidence type="ECO:0000256" key="2">
    <source>
        <dbReference type="SAM" id="Phobius"/>
    </source>
</evidence>